<dbReference type="InterPro" id="IPR000717">
    <property type="entry name" value="PCI_dom"/>
</dbReference>
<evidence type="ECO:0000256" key="1">
    <source>
        <dbReference type="SAM" id="MobiDB-lite"/>
    </source>
</evidence>
<dbReference type="InterPro" id="IPR045107">
    <property type="entry name" value="SAC3/GANP/THP3"/>
</dbReference>
<reference evidence="5" key="1">
    <citation type="submission" date="2012-12" db="EMBL/GenBank/DDBJ databases">
        <authorList>
            <person name="Hellsten U."/>
            <person name="Grimwood J."/>
            <person name="Chapman J.A."/>
            <person name="Shapiro H."/>
            <person name="Aerts A."/>
            <person name="Otillar R.P."/>
            <person name="Terry A.Y."/>
            <person name="Boore J.L."/>
            <person name="Simakov O."/>
            <person name="Marletaz F."/>
            <person name="Cho S.-J."/>
            <person name="Edsinger-Gonzales E."/>
            <person name="Havlak P."/>
            <person name="Kuo D.-H."/>
            <person name="Larsson T."/>
            <person name="Lv J."/>
            <person name="Arendt D."/>
            <person name="Savage R."/>
            <person name="Osoegawa K."/>
            <person name="de Jong P."/>
            <person name="Lindberg D.R."/>
            <person name="Seaver E.C."/>
            <person name="Weisblat D.A."/>
            <person name="Putnam N.H."/>
            <person name="Grigoriev I.V."/>
            <person name="Rokhsar D.S."/>
        </authorList>
    </citation>
    <scope>NUCLEOTIDE SEQUENCE</scope>
    <source>
        <strain evidence="5">I ESC-2004</strain>
    </source>
</reference>
<dbReference type="FunFam" id="1.25.40.990:FF:000010">
    <property type="entry name" value="Leukocyte receptor cluster member"/>
    <property type="match status" value="1"/>
</dbReference>
<dbReference type="OMA" id="KKPHFYS"/>
<organism evidence="3">
    <name type="scientific">Capitella teleta</name>
    <name type="common">Polychaete worm</name>
    <dbReference type="NCBI Taxonomy" id="283909"/>
    <lineage>
        <taxon>Eukaryota</taxon>
        <taxon>Metazoa</taxon>
        <taxon>Spiralia</taxon>
        <taxon>Lophotrochozoa</taxon>
        <taxon>Annelida</taxon>
        <taxon>Polychaeta</taxon>
        <taxon>Sedentaria</taxon>
        <taxon>Scolecida</taxon>
        <taxon>Capitellidae</taxon>
        <taxon>Capitella</taxon>
    </lineage>
</organism>
<keyword evidence="5" id="KW-1185">Reference proteome</keyword>
<proteinExistence type="predicted"/>
<dbReference type="InterPro" id="IPR005062">
    <property type="entry name" value="SAC3/GANP/THP3_conserved"/>
</dbReference>
<dbReference type="EnsemblMetazoa" id="CapteT184770">
    <property type="protein sequence ID" value="CapteP184770"/>
    <property type="gene ID" value="CapteG184770"/>
</dbReference>
<evidence type="ECO:0000313" key="5">
    <source>
        <dbReference type="Proteomes" id="UP000014760"/>
    </source>
</evidence>
<feature type="domain" description="PCI" evidence="2">
    <location>
        <begin position="484"/>
        <end position="648"/>
    </location>
</feature>
<accession>R7UTY3</accession>
<dbReference type="PANTHER" id="PTHR12436">
    <property type="entry name" value="80 KDA MCM3-ASSOCIATED PROTEIN"/>
    <property type="match status" value="1"/>
</dbReference>
<evidence type="ECO:0000259" key="2">
    <source>
        <dbReference type="PROSITE" id="PS50250"/>
    </source>
</evidence>
<feature type="compositionally biased region" description="Polar residues" evidence="1">
    <location>
        <begin position="1"/>
        <end position="29"/>
    </location>
</feature>
<dbReference type="PROSITE" id="PS50250">
    <property type="entry name" value="PCI"/>
    <property type="match status" value="1"/>
</dbReference>
<dbReference type="FunCoup" id="R7UTY3">
    <property type="interactions" value="1689"/>
</dbReference>
<reference evidence="3 5" key="2">
    <citation type="journal article" date="2013" name="Nature">
        <title>Insights into bilaterian evolution from three spiralian genomes.</title>
        <authorList>
            <person name="Simakov O."/>
            <person name="Marletaz F."/>
            <person name="Cho S.J."/>
            <person name="Edsinger-Gonzales E."/>
            <person name="Havlak P."/>
            <person name="Hellsten U."/>
            <person name="Kuo D.H."/>
            <person name="Larsson T."/>
            <person name="Lv J."/>
            <person name="Arendt D."/>
            <person name="Savage R."/>
            <person name="Osoegawa K."/>
            <person name="de Jong P."/>
            <person name="Grimwood J."/>
            <person name="Chapman J.A."/>
            <person name="Shapiro H."/>
            <person name="Aerts A."/>
            <person name="Otillar R.P."/>
            <person name="Terry A.Y."/>
            <person name="Boore J.L."/>
            <person name="Grigoriev I.V."/>
            <person name="Lindberg D.R."/>
            <person name="Seaver E.C."/>
            <person name="Weisblat D.A."/>
            <person name="Putnam N.H."/>
            <person name="Rokhsar D.S."/>
        </authorList>
    </citation>
    <scope>NUCLEOTIDE SEQUENCE</scope>
    <source>
        <strain evidence="3 5">I ESC-2004</strain>
    </source>
</reference>
<dbReference type="Gene3D" id="1.25.40.990">
    <property type="match status" value="1"/>
</dbReference>
<evidence type="ECO:0000313" key="3">
    <source>
        <dbReference type="EMBL" id="ELU09593.1"/>
    </source>
</evidence>
<reference evidence="4" key="3">
    <citation type="submission" date="2015-06" db="UniProtKB">
        <authorList>
            <consortium name="EnsemblMetazoa"/>
        </authorList>
    </citation>
    <scope>IDENTIFICATION</scope>
</reference>
<feature type="compositionally biased region" description="Polar residues" evidence="1">
    <location>
        <begin position="176"/>
        <end position="197"/>
    </location>
</feature>
<feature type="compositionally biased region" description="Pro residues" evidence="1">
    <location>
        <begin position="76"/>
        <end position="133"/>
    </location>
</feature>
<feature type="region of interest" description="Disordered" evidence="1">
    <location>
        <begin position="242"/>
        <end position="262"/>
    </location>
</feature>
<dbReference type="Pfam" id="PF03399">
    <property type="entry name" value="SAC3_GANP"/>
    <property type="match status" value="1"/>
</dbReference>
<dbReference type="OrthoDB" id="199574at2759"/>
<feature type="compositionally biased region" description="Basic and acidic residues" evidence="1">
    <location>
        <begin position="135"/>
        <end position="153"/>
    </location>
</feature>
<dbReference type="EMBL" id="AMQN01006334">
    <property type="status" value="NOT_ANNOTATED_CDS"/>
    <property type="molecule type" value="Genomic_DNA"/>
</dbReference>
<dbReference type="EMBL" id="KB298124">
    <property type="protein sequence ID" value="ELU09593.1"/>
    <property type="molecule type" value="Genomic_DNA"/>
</dbReference>
<dbReference type="STRING" id="283909.R7UTY3"/>
<dbReference type="PANTHER" id="PTHR12436:SF4">
    <property type="entry name" value="LEUKOCYTE RECEPTOR CLUSTER MEMBER 8"/>
    <property type="match status" value="1"/>
</dbReference>
<dbReference type="GO" id="GO:0005634">
    <property type="term" value="C:nucleus"/>
    <property type="evidence" value="ECO:0007669"/>
    <property type="project" value="TreeGrafter"/>
</dbReference>
<feature type="compositionally biased region" description="Basic and acidic residues" evidence="1">
    <location>
        <begin position="50"/>
        <end position="65"/>
    </location>
</feature>
<sequence>MASGGNNSSQSTPWAGKNNSASSESGGQQANNAAANPEWAKAMQALEKIQGSEKKSKQTPGKEEQSNAQSQYPYQYPNPYPPYPMYYGQPPPYGMYPPPPPPQGFPPPFPPYDYMRAPPPMPGAMAPYAPPAKPSGDENKADGQAQDKSEDKAPSPSAPKYNQVFPQAPPKPPNALGQNQQNFATQNPGFRSTNQAPGSGGIRFNLPKKNNLQPASAIAGFNQEPRKSFAQALSGNDQYNKYEAEPRKAPTAPTAPEKEVKEDSLWPQSLKVYVERCFASVKSDTEKDTMEKLLRDKLTAVFNSKTVDTIDWANEPLPEKVCESVVFAYGIIRDVIRWQMVYEEPQGNEKLMKRADRFGDMLATKKARQTPLNLQVNTYVVCHNNLDDDMDWNDGCNIVGTSSSLEKQYFRLTSAPDPSTVRPVEVLRKSLLMVKHHWKAKQDYAYVCEQLKSIRQDLTVQAVRDAFTVNVYEVHARIAMEKGDHEEFNQCQTQLKLLYQEGCNSDNINEFAAYRILYYIFTKNTLDLTTVMASLNYEARQDAGVKHALRLRSAWALGNYCLFFRLYLSAPKMGGYLIDWFASRERKAAIKRIIKAFKPSMTLDYLQKELGFSSAKDLLEFLTSNNMVLTPDQTKLDCKLSAAAAAAL</sequence>
<dbReference type="Proteomes" id="UP000014760">
    <property type="component" value="Unassembled WGS sequence"/>
</dbReference>
<protein>
    <recommendedName>
        <fullName evidence="2">PCI domain-containing protein</fullName>
    </recommendedName>
</protein>
<feature type="region of interest" description="Disordered" evidence="1">
    <location>
        <begin position="1"/>
        <end position="208"/>
    </location>
</feature>
<dbReference type="HOGENOM" id="CLU_014160_1_0_1"/>
<dbReference type="AlphaFoldDB" id="R7UTY3"/>
<name>R7UTY3_CAPTE</name>
<gene>
    <name evidence="3" type="ORF">CAPTEDRAFT_184770</name>
</gene>
<evidence type="ECO:0000313" key="4">
    <source>
        <dbReference type="EnsemblMetazoa" id="CapteP184770"/>
    </source>
</evidence>